<accession>A0A2V3VKH7</accession>
<dbReference type="InterPro" id="IPR009057">
    <property type="entry name" value="Homeodomain-like_sf"/>
</dbReference>
<evidence type="ECO:0000313" key="6">
    <source>
        <dbReference type="Proteomes" id="UP000247978"/>
    </source>
</evidence>
<evidence type="ECO:0000313" key="5">
    <source>
        <dbReference type="EMBL" id="PXW82316.1"/>
    </source>
</evidence>
<dbReference type="PANTHER" id="PTHR43479">
    <property type="entry name" value="ACREF/ENVCD OPERON REPRESSOR-RELATED"/>
    <property type="match status" value="1"/>
</dbReference>
<comment type="caution">
    <text evidence="5">The sequence shown here is derived from an EMBL/GenBank/DDBJ whole genome shotgun (WGS) entry which is preliminary data.</text>
</comment>
<evidence type="ECO:0000256" key="1">
    <source>
        <dbReference type="ARBA" id="ARBA00022491"/>
    </source>
</evidence>
<keyword evidence="2 3" id="KW-0238">DNA-binding</keyword>
<dbReference type="Gene3D" id="1.10.357.10">
    <property type="entry name" value="Tetracycline Repressor, domain 2"/>
    <property type="match status" value="1"/>
</dbReference>
<dbReference type="Pfam" id="PF17924">
    <property type="entry name" value="TetR_C_19"/>
    <property type="match status" value="1"/>
</dbReference>
<dbReference type="Proteomes" id="UP000247978">
    <property type="component" value="Unassembled WGS sequence"/>
</dbReference>
<sequence length="206" mass="24444">MPKQTFFNLSEEKKLTLIQAGKNEFSRVSLAEASIANIVKEAKIPRGSFYQYFYDKEDLYFYLLTEMAKERRAEFILSLKKHNGDIFNSLTELFHLMIVEMENDSVRKFYRNVFLNMNYKTEKAFLDNMNLNSFNKQYVEIKYLLNTEHLNVSNEEELFQLVQIVLMTMMQNLVQKFANDMSNESVIRNYSVQMCLLKRGLLKVND</sequence>
<evidence type="ECO:0000259" key="4">
    <source>
        <dbReference type="PROSITE" id="PS50977"/>
    </source>
</evidence>
<dbReference type="GO" id="GO:0003677">
    <property type="term" value="F:DNA binding"/>
    <property type="evidence" value="ECO:0007669"/>
    <property type="project" value="UniProtKB-UniRule"/>
</dbReference>
<dbReference type="EMBL" id="QJJQ01000019">
    <property type="protein sequence ID" value="PXW82316.1"/>
    <property type="molecule type" value="Genomic_DNA"/>
</dbReference>
<dbReference type="Pfam" id="PF00440">
    <property type="entry name" value="TetR_N"/>
    <property type="match status" value="1"/>
</dbReference>
<feature type="domain" description="HTH tetR-type" evidence="4">
    <location>
        <begin position="11"/>
        <end position="71"/>
    </location>
</feature>
<feature type="DNA-binding region" description="H-T-H motif" evidence="3">
    <location>
        <begin position="34"/>
        <end position="53"/>
    </location>
</feature>
<evidence type="ECO:0000256" key="3">
    <source>
        <dbReference type="PROSITE-ProRule" id="PRU00335"/>
    </source>
</evidence>
<dbReference type="OrthoDB" id="9812484at2"/>
<dbReference type="AlphaFoldDB" id="A0A2V3VKH7"/>
<gene>
    <name evidence="5" type="ORF">DFR56_1191</name>
</gene>
<organism evidence="5 6">
    <name type="scientific">Pseudogracilibacillus auburnensis</name>
    <dbReference type="NCBI Taxonomy" id="1494959"/>
    <lineage>
        <taxon>Bacteria</taxon>
        <taxon>Bacillati</taxon>
        <taxon>Bacillota</taxon>
        <taxon>Bacilli</taxon>
        <taxon>Bacillales</taxon>
        <taxon>Bacillaceae</taxon>
        <taxon>Pseudogracilibacillus</taxon>
    </lineage>
</organism>
<dbReference type="SUPFAM" id="SSF46689">
    <property type="entry name" value="Homeodomain-like"/>
    <property type="match status" value="1"/>
</dbReference>
<name>A0A2V3VKH7_9BACI</name>
<evidence type="ECO:0000256" key="2">
    <source>
        <dbReference type="ARBA" id="ARBA00023125"/>
    </source>
</evidence>
<dbReference type="PANTHER" id="PTHR43479:SF11">
    <property type="entry name" value="ACREF_ENVCD OPERON REPRESSOR-RELATED"/>
    <property type="match status" value="1"/>
</dbReference>
<dbReference type="PROSITE" id="PS50977">
    <property type="entry name" value="HTH_TETR_2"/>
    <property type="match status" value="1"/>
</dbReference>
<protein>
    <submittedName>
        <fullName evidence="5">TetR family transcriptional regulator</fullName>
    </submittedName>
</protein>
<proteinExistence type="predicted"/>
<dbReference type="InterPro" id="IPR050624">
    <property type="entry name" value="HTH-type_Tx_Regulator"/>
</dbReference>
<dbReference type="RefSeq" id="WP_110397118.1">
    <property type="nucleotide sequence ID" value="NZ_JBHUHB010000001.1"/>
</dbReference>
<keyword evidence="1" id="KW-0678">Repressor</keyword>
<keyword evidence="6" id="KW-1185">Reference proteome</keyword>
<dbReference type="InterPro" id="IPR001647">
    <property type="entry name" value="HTH_TetR"/>
</dbReference>
<reference evidence="5 6" key="1">
    <citation type="submission" date="2018-05" db="EMBL/GenBank/DDBJ databases">
        <title>Genomic Encyclopedia of Type Strains, Phase IV (KMG-IV): sequencing the most valuable type-strain genomes for metagenomic binning, comparative biology and taxonomic classification.</title>
        <authorList>
            <person name="Goeker M."/>
        </authorList>
    </citation>
    <scope>NUCLEOTIDE SEQUENCE [LARGE SCALE GENOMIC DNA]</scope>
    <source>
        <strain evidence="5 6">DSM 28556</strain>
    </source>
</reference>